<dbReference type="OrthoDB" id="2507178at2759"/>
<keyword evidence="3" id="KW-1185">Reference proteome</keyword>
<evidence type="ECO:0000313" key="3">
    <source>
        <dbReference type="Proteomes" id="UP000018721"/>
    </source>
</evidence>
<dbReference type="EMBL" id="ANIZ01001092">
    <property type="protein sequence ID" value="ETI49750.1"/>
    <property type="molecule type" value="Genomic_DNA"/>
</dbReference>
<dbReference type="Proteomes" id="UP000018721">
    <property type="component" value="Unassembled WGS sequence"/>
</dbReference>
<evidence type="ECO:0000313" key="2">
    <source>
        <dbReference type="EMBL" id="ETI49750.1"/>
    </source>
</evidence>
<evidence type="ECO:0000256" key="1">
    <source>
        <dbReference type="SAM" id="MobiDB-lite"/>
    </source>
</evidence>
<proteinExistence type="predicted"/>
<feature type="region of interest" description="Disordered" evidence="1">
    <location>
        <begin position="169"/>
        <end position="214"/>
    </location>
</feature>
<dbReference type="eggNOG" id="ENOG502SEV9">
    <property type="taxonomic scope" value="Eukaryota"/>
</dbReference>
<dbReference type="PANTHER" id="PTHR45023">
    <property type="match status" value="1"/>
</dbReference>
<dbReference type="AlphaFoldDB" id="V9FE53"/>
<sequence length="328" mass="36164">MGKKTNWSTTEDQTLCRVWLTASDLQLQGGDHKASNFWNMVRELFHQEMETAVERPLNGLKVRWTRINRDSQKFAAIFSEIQSKGLKQAEENGGESGDAAAVALLTEQQWIDEAKDAFHRYYNTKFSFEGCWKQLRYSTKWLQLFADSRSNPVVIVNSMPTSTVVTEEVNVAQTPSSTASEEEENTTTDNGSATAPAPTAAVPTSSPRSNDTSPSSVVAAAAVAAVSQASTEANTFAFPLNKRRADALEASAQVPSQQLQGLTATLIEELKRQNDLLEDQNAIALLKVNGEAVPEEARDCYELLRTRYLKKARTNDTYSSNGRTSTLV</sequence>
<dbReference type="PANTHER" id="PTHR45023:SF4">
    <property type="entry name" value="GLYCINE-RICH PROTEIN-RELATED"/>
    <property type="match status" value="1"/>
</dbReference>
<feature type="compositionally biased region" description="Low complexity" evidence="1">
    <location>
        <begin position="192"/>
        <end position="214"/>
    </location>
</feature>
<organism evidence="2 3">
    <name type="scientific">Phytophthora nicotianae P1569</name>
    <dbReference type="NCBI Taxonomy" id="1317065"/>
    <lineage>
        <taxon>Eukaryota</taxon>
        <taxon>Sar</taxon>
        <taxon>Stramenopiles</taxon>
        <taxon>Oomycota</taxon>
        <taxon>Peronosporomycetes</taxon>
        <taxon>Peronosporales</taxon>
        <taxon>Peronosporaceae</taxon>
        <taxon>Phytophthora</taxon>
    </lineage>
</organism>
<dbReference type="HOGENOM" id="CLU_039003_0_0_1"/>
<accession>V9FE53</accession>
<comment type="caution">
    <text evidence="2">The sequence shown here is derived from an EMBL/GenBank/DDBJ whole genome shotgun (WGS) entry which is preliminary data.</text>
</comment>
<protein>
    <submittedName>
        <fullName evidence="2">Uncharacterized protein</fullName>
    </submittedName>
</protein>
<gene>
    <name evidence="2" type="ORF">F443_06526</name>
</gene>
<name>V9FE53_PHYNI</name>
<reference evidence="2 3" key="1">
    <citation type="submission" date="2013-11" db="EMBL/GenBank/DDBJ databases">
        <title>The Genome Sequence of Phytophthora parasitica P1569.</title>
        <authorList>
            <consortium name="The Broad Institute Genomics Platform"/>
            <person name="Russ C."/>
            <person name="Tyler B."/>
            <person name="Panabieres F."/>
            <person name="Shan W."/>
            <person name="Tripathy S."/>
            <person name="Grunwald N."/>
            <person name="Machado M."/>
            <person name="Johnson C.S."/>
            <person name="Arredondo F."/>
            <person name="Hong C."/>
            <person name="Coffey M."/>
            <person name="Young S.K."/>
            <person name="Zeng Q."/>
            <person name="Gargeya S."/>
            <person name="Fitzgerald M."/>
            <person name="Abouelleil A."/>
            <person name="Alvarado L."/>
            <person name="Chapman S.B."/>
            <person name="Gainer-Dewar J."/>
            <person name="Goldberg J."/>
            <person name="Griggs A."/>
            <person name="Gujja S."/>
            <person name="Hansen M."/>
            <person name="Howarth C."/>
            <person name="Imamovic A."/>
            <person name="Ireland A."/>
            <person name="Larimer J."/>
            <person name="McCowan C."/>
            <person name="Murphy C."/>
            <person name="Pearson M."/>
            <person name="Poon T.W."/>
            <person name="Priest M."/>
            <person name="Roberts A."/>
            <person name="Saif S."/>
            <person name="Shea T."/>
            <person name="Sykes S."/>
            <person name="Wortman J."/>
            <person name="Nusbaum C."/>
            <person name="Birren B."/>
        </authorList>
    </citation>
    <scope>NUCLEOTIDE SEQUENCE [LARGE SCALE GENOMIC DNA]</scope>
    <source>
        <strain evidence="2 3">P1569</strain>
    </source>
</reference>